<dbReference type="InterPro" id="IPR012337">
    <property type="entry name" value="RNaseH-like_sf"/>
</dbReference>
<name>A0A9P0ZEN0_CUSEU</name>
<dbReference type="OrthoDB" id="1299616at2759"/>
<dbReference type="PANTHER" id="PTHR32166:SF74">
    <property type="entry name" value="OS05G0256350 PROTEIN"/>
    <property type="match status" value="1"/>
</dbReference>
<evidence type="ECO:0000313" key="3">
    <source>
        <dbReference type="Proteomes" id="UP001152484"/>
    </source>
</evidence>
<comment type="caution">
    <text evidence="2">The sequence shown here is derived from an EMBL/GenBank/DDBJ whole genome shotgun (WGS) entry which is preliminary data.</text>
</comment>
<evidence type="ECO:0000259" key="1">
    <source>
        <dbReference type="Pfam" id="PF05699"/>
    </source>
</evidence>
<sequence length="284" mass="32894">MGYIYESMDRSKDQIEKNLGNDHFTCAKVWQTIDNRWNNKFHHALHAAGYYLNPSIFYKHDLTKMESNKEIKAGLLEAIQKLVDEDALDSISSELVLYRSASGSLGSSMAVRAREKVPPNEWWLSYGSDVPNLQMFALKVLSQTCNASPCERSWSAFDHIHSKKRNRLLQSKLNDLVYIQYNKKLQQRFFERKHNVGSKSYDPIFLREVDENDDWVVPDDEALQDLVNQGDDLTWEQVRAAQQATEARTNTRSQNRRGNVNASQSAYRLLDIDIDDPEVEEEEQ</sequence>
<dbReference type="GO" id="GO:0046983">
    <property type="term" value="F:protein dimerization activity"/>
    <property type="evidence" value="ECO:0007669"/>
    <property type="project" value="InterPro"/>
</dbReference>
<proteinExistence type="predicted"/>
<evidence type="ECO:0000313" key="2">
    <source>
        <dbReference type="EMBL" id="CAH9097317.1"/>
    </source>
</evidence>
<dbReference type="AlphaFoldDB" id="A0A9P0ZEN0"/>
<dbReference type="InterPro" id="IPR008906">
    <property type="entry name" value="HATC_C_dom"/>
</dbReference>
<keyword evidence="3" id="KW-1185">Reference proteome</keyword>
<dbReference type="PANTHER" id="PTHR32166">
    <property type="entry name" value="OSJNBA0013A04.12 PROTEIN"/>
    <property type="match status" value="1"/>
</dbReference>
<dbReference type="SUPFAM" id="SSF53098">
    <property type="entry name" value="Ribonuclease H-like"/>
    <property type="match status" value="1"/>
</dbReference>
<feature type="domain" description="HAT C-terminal dimerisation" evidence="1">
    <location>
        <begin position="115"/>
        <end position="182"/>
    </location>
</feature>
<accession>A0A9P0ZEN0</accession>
<feature type="non-terminal residue" evidence="2">
    <location>
        <position position="1"/>
    </location>
</feature>
<protein>
    <recommendedName>
        <fullName evidence="1">HAT C-terminal dimerisation domain-containing protein</fullName>
    </recommendedName>
</protein>
<dbReference type="EMBL" id="CAMAPE010000035">
    <property type="protein sequence ID" value="CAH9097317.1"/>
    <property type="molecule type" value="Genomic_DNA"/>
</dbReference>
<dbReference type="Proteomes" id="UP001152484">
    <property type="component" value="Unassembled WGS sequence"/>
</dbReference>
<dbReference type="Pfam" id="PF05699">
    <property type="entry name" value="Dimer_Tnp_hAT"/>
    <property type="match status" value="1"/>
</dbReference>
<reference evidence="2" key="1">
    <citation type="submission" date="2022-07" db="EMBL/GenBank/DDBJ databases">
        <authorList>
            <person name="Macas J."/>
            <person name="Novak P."/>
            <person name="Neumann P."/>
        </authorList>
    </citation>
    <scope>NUCLEOTIDE SEQUENCE</scope>
</reference>
<gene>
    <name evidence="2" type="ORF">CEURO_LOCUS13797</name>
</gene>
<organism evidence="2 3">
    <name type="scientific">Cuscuta europaea</name>
    <name type="common">European dodder</name>
    <dbReference type="NCBI Taxonomy" id="41803"/>
    <lineage>
        <taxon>Eukaryota</taxon>
        <taxon>Viridiplantae</taxon>
        <taxon>Streptophyta</taxon>
        <taxon>Embryophyta</taxon>
        <taxon>Tracheophyta</taxon>
        <taxon>Spermatophyta</taxon>
        <taxon>Magnoliopsida</taxon>
        <taxon>eudicotyledons</taxon>
        <taxon>Gunneridae</taxon>
        <taxon>Pentapetalae</taxon>
        <taxon>asterids</taxon>
        <taxon>lamiids</taxon>
        <taxon>Solanales</taxon>
        <taxon>Convolvulaceae</taxon>
        <taxon>Cuscuteae</taxon>
        <taxon>Cuscuta</taxon>
        <taxon>Cuscuta subgen. Cuscuta</taxon>
    </lineage>
</organism>